<sequence length="137" mass="15446">MFNPVRWLVERVREMDRGMAVMRGEEFGSGVELGEEGEEFVIRAGLPGVEPGDVDVALFRRGVIAISGIRRAGREDVPVYDVRDLGYDTFRHTVDLPEGYDESTARAWLREGVLEIRVRRGVPEGDLRRIGLEGFRG</sequence>
<dbReference type="PROSITE" id="PS01031">
    <property type="entry name" value="SHSP"/>
    <property type="match status" value="1"/>
</dbReference>
<keyword evidence="5" id="KW-1185">Reference proteome</keyword>
<gene>
    <name evidence="4" type="ORF">E0L93_03920</name>
</gene>
<evidence type="ECO:0000313" key="4">
    <source>
        <dbReference type="EMBL" id="TCJ20098.1"/>
    </source>
</evidence>
<evidence type="ECO:0000256" key="1">
    <source>
        <dbReference type="PROSITE-ProRule" id="PRU00285"/>
    </source>
</evidence>
<dbReference type="EMBL" id="SKBU01000006">
    <property type="protein sequence ID" value="TCJ20098.1"/>
    <property type="molecule type" value="Genomic_DNA"/>
</dbReference>
<dbReference type="OrthoDB" id="5242916at2"/>
<dbReference type="RefSeq" id="WP_132688703.1">
    <property type="nucleotide sequence ID" value="NZ_SKBU01000006.1"/>
</dbReference>
<reference evidence="4 5" key="1">
    <citation type="submission" date="2019-03" db="EMBL/GenBank/DDBJ databases">
        <title>Whole genome sequence of a novel Rubrobacter taiwanensis strain, isolated from Yellowstone National Park.</title>
        <authorList>
            <person name="Freed S."/>
            <person name="Ramaley R.F."/>
            <person name="Kyndt J.A."/>
        </authorList>
    </citation>
    <scope>NUCLEOTIDE SEQUENCE [LARGE SCALE GENOMIC DNA]</scope>
    <source>
        <strain evidence="4 5">Yellowstone</strain>
    </source>
</reference>
<dbReference type="Gene3D" id="2.60.40.790">
    <property type="match status" value="1"/>
</dbReference>
<name>A0A4R1BR81_9ACTN</name>
<comment type="similarity">
    <text evidence="1 2">Belongs to the small heat shock protein (HSP20) family.</text>
</comment>
<accession>A0A4R1BR81</accession>
<dbReference type="SUPFAM" id="SSF49764">
    <property type="entry name" value="HSP20-like chaperones"/>
    <property type="match status" value="1"/>
</dbReference>
<dbReference type="InterPro" id="IPR008978">
    <property type="entry name" value="HSP20-like_chaperone"/>
</dbReference>
<proteinExistence type="inferred from homology"/>
<dbReference type="Pfam" id="PF00011">
    <property type="entry name" value="HSP20"/>
    <property type="match status" value="1"/>
</dbReference>
<evidence type="ECO:0000259" key="3">
    <source>
        <dbReference type="PROSITE" id="PS01031"/>
    </source>
</evidence>
<evidence type="ECO:0000313" key="5">
    <source>
        <dbReference type="Proteomes" id="UP000295244"/>
    </source>
</evidence>
<evidence type="ECO:0000256" key="2">
    <source>
        <dbReference type="RuleBase" id="RU003616"/>
    </source>
</evidence>
<dbReference type="AlphaFoldDB" id="A0A4R1BR81"/>
<comment type="caution">
    <text evidence="4">The sequence shown here is derived from an EMBL/GenBank/DDBJ whole genome shotgun (WGS) entry which is preliminary data.</text>
</comment>
<organism evidence="4 5">
    <name type="scientific">Rubrobacter taiwanensis</name>
    <dbReference type="NCBI Taxonomy" id="185139"/>
    <lineage>
        <taxon>Bacteria</taxon>
        <taxon>Bacillati</taxon>
        <taxon>Actinomycetota</taxon>
        <taxon>Rubrobacteria</taxon>
        <taxon>Rubrobacterales</taxon>
        <taxon>Rubrobacteraceae</taxon>
        <taxon>Rubrobacter</taxon>
    </lineage>
</organism>
<dbReference type="CDD" id="cd06464">
    <property type="entry name" value="ACD_sHsps-like"/>
    <property type="match status" value="1"/>
</dbReference>
<dbReference type="InterPro" id="IPR002068">
    <property type="entry name" value="A-crystallin/Hsp20_dom"/>
</dbReference>
<protein>
    <submittedName>
        <fullName evidence="4">Hsp20/alpha crystallin family protein</fullName>
    </submittedName>
</protein>
<dbReference type="Proteomes" id="UP000295244">
    <property type="component" value="Unassembled WGS sequence"/>
</dbReference>
<feature type="domain" description="SHSP" evidence="3">
    <location>
        <begin position="22"/>
        <end position="135"/>
    </location>
</feature>